<proteinExistence type="predicted"/>
<protein>
    <submittedName>
        <fullName evidence="2">Inhibitor of the pro-sigma K processing machinery</fullName>
    </submittedName>
</protein>
<dbReference type="AlphaFoldDB" id="A0A1G6QWE2"/>
<evidence type="ECO:0000256" key="1">
    <source>
        <dbReference type="SAM" id="Phobius"/>
    </source>
</evidence>
<sequence>MELQWWMAAAVAGVVIFMVVSRSLTKPIRWIWYSLVYTAVGAVVLFLLNLAGEWINFRIPVNPVTSLITGLLGLPGLVCLIVVKVFLIGG</sequence>
<feature type="transmembrane region" description="Helical" evidence="1">
    <location>
        <begin position="64"/>
        <end position="87"/>
    </location>
</feature>
<feature type="transmembrane region" description="Helical" evidence="1">
    <location>
        <begin position="31"/>
        <end position="52"/>
    </location>
</feature>
<dbReference type="Pfam" id="PF07441">
    <property type="entry name" value="BofA"/>
    <property type="match status" value="1"/>
</dbReference>
<dbReference type="STRING" id="1236220.SAMN04488112_12440"/>
<dbReference type="RefSeq" id="WP_091572859.1">
    <property type="nucleotide sequence ID" value="NZ_FMZA01000024.1"/>
</dbReference>
<dbReference type="NCBIfam" id="TIGR02862">
    <property type="entry name" value="spore_BofA"/>
    <property type="match status" value="1"/>
</dbReference>
<keyword evidence="1" id="KW-0812">Transmembrane</keyword>
<evidence type="ECO:0000313" key="2">
    <source>
        <dbReference type="EMBL" id="SDC96581.1"/>
    </source>
</evidence>
<keyword evidence="1" id="KW-1133">Transmembrane helix</keyword>
<evidence type="ECO:0000313" key="3">
    <source>
        <dbReference type="Proteomes" id="UP000199387"/>
    </source>
</evidence>
<accession>A0A1G6QWE2</accession>
<dbReference type="InterPro" id="IPR010001">
    <property type="entry name" value="BofA"/>
</dbReference>
<keyword evidence="1" id="KW-0472">Membrane</keyword>
<keyword evidence="3" id="KW-1185">Reference proteome</keyword>
<name>A0A1G6QWE2_9BACL</name>
<dbReference type="Proteomes" id="UP000199387">
    <property type="component" value="Unassembled WGS sequence"/>
</dbReference>
<gene>
    <name evidence="2" type="ORF">SAMN04488112_12440</name>
</gene>
<dbReference type="OrthoDB" id="2692225at2"/>
<organism evidence="2 3">
    <name type="scientific">Melghirimyces thermohalophilus</name>
    <dbReference type="NCBI Taxonomy" id="1236220"/>
    <lineage>
        <taxon>Bacteria</taxon>
        <taxon>Bacillati</taxon>
        <taxon>Bacillota</taxon>
        <taxon>Bacilli</taxon>
        <taxon>Bacillales</taxon>
        <taxon>Thermoactinomycetaceae</taxon>
        <taxon>Melghirimyces</taxon>
    </lineage>
</organism>
<feature type="transmembrane region" description="Helical" evidence="1">
    <location>
        <begin position="6"/>
        <end position="24"/>
    </location>
</feature>
<dbReference type="EMBL" id="FMZA01000024">
    <property type="protein sequence ID" value="SDC96581.1"/>
    <property type="molecule type" value="Genomic_DNA"/>
</dbReference>
<reference evidence="2 3" key="1">
    <citation type="submission" date="2016-10" db="EMBL/GenBank/DDBJ databases">
        <authorList>
            <person name="de Groot N.N."/>
        </authorList>
    </citation>
    <scope>NUCLEOTIDE SEQUENCE [LARGE SCALE GENOMIC DNA]</scope>
    <source>
        <strain evidence="2 3">DSM 45514</strain>
    </source>
</reference>